<feature type="domain" description="XdhC Rossmann" evidence="2">
    <location>
        <begin position="191"/>
        <end position="338"/>
    </location>
</feature>
<accession>A0A0F5JVF1</accession>
<feature type="domain" description="XdhC- CoxI" evidence="1">
    <location>
        <begin position="16"/>
        <end position="76"/>
    </location>
</feature>
<reference evidence="3 4" key="1">
    <citation type="submission" date="2015-03" db="EMBL/GenBank/DDBJ databases">
        <title>Draft Genome Sequence of Burkholderia andropogonis type strain ICMP2807, isolated from Sorghum bicolor.</title>
        <authorList>
            <person name="Lopes-Santos L."/>
            <person name="Castro D.B."/>
            <person name="Ottoboni L.M."/>
            <person name="Park D."/>
            <person name="Weirc B.S."/>
            <person name="Destefano S.A."/>
        </authorList>
    </citation>
    <scope>NUCLEOTIDE SEQUENCE [LARGE SCALE GENOMIC DNA]</scope>
    <source>
        <strain evidence="3 4">ICMP2807</strain>
    </source>
</reference>
<dbReference type="Gene3D" id="3.40.50.720">
    <property type="entry name" value="NAD(P)-binding Rossmann-like Domain"/>
    <property type="match status" value="1"/>
</dbReference>
<comment type="caution">
    <text evidence="3">The sequence shown here is derived from an EMBL/GenBank/DDBJ whole genome shotgun (WGS) entry which is preliminary data.</text>
</comment>
<name>A0A0F5JVF1_9BURK</name>
<sequence>MHGARTWLTDLQQVLTHGDPAVLVTVARAEGVTPRGPGARMIIVRDRTFDTIGGGALERHAIDTARQMLRDSTAAVTRHLERIDIGIGTIATVRWHDDPRTEQSTTTETARHDGAVTLAYERLTIADLGWVSVLAKRLPAGLATVRTVSFADNSPVALSDPPDGSGAHPDCLLWDAGPLLTETLLIAPFPVVLFGAGHVGAAIVRLLATLPCQALWVDDRPALLETHASQCGDPPNVTTLPIADPVAAVAQAPAQAHYLVVTHSDALDQAIAEHVLRRGDAVSLAVIGSKAKRRVLAHWLAMRGIDPGHIARMRCPMGLDGLRGDTPEYIAMSAVAQLLLEREQVVPPPAAQA</sequence>
<protein>
    <recommendedName>
        <fullName evidence="5">Xanthine dehydrogenase</fullName>
    </recommendedName>
</protein>
<dbReference type="NCBIfam" id="TIGR02964">
    <property type="entry name" value="xanthine_xdhC"/>
    <property type="match status" value="1"/>
</dbReference>
<dbReference type="PANTHER" id="PTHR30388:SF6">
    <property type="entry name" value="XANTHINE DEHYDROGENASE SUBUNIT A-RELATED"/>
    <property type="match status" value="1"/>
</dbReference>
<dbReference type="PATRIC" id="fig|28092.6.peg.5238"/>
<dbReference type="STRING" id="28092.WM40_22290"/>
<dbReference type="InterPro" id="IPR027051">
    <property type="entry name" value="XdhC_Rossmann_dom"/>
</dbReference>
<dbReference type="RefSeq" id="WP_046154009.1">
    <property type="nucleotide sequence ID" value="NZ_CADFGU010000013.1"/>
</dbReference>
<dbReference type="InterPro" id="IPR003777">
    <property type="entry name" value="XdhC_CoxI"/>
</dbReference>
<gene>
    <name evidence="3" type="ORF">WM40_22290</name>
</gene>
<dbReference type="InterPro" id="IPR036291">
    <property type="entry name" value="NAD(P)-bd_dom_sf"/>
</dbReference>
<dbReference type="AlphaFoldDB" id="A0A0F5JVF1"/>
<dbReference type="SUPFAM" id="SSF51735">
    <property type="entry name" value="NAD(P)-binding Rossmann-fold domains"/>
    <property type="match status" value="1"/>
</dbReference>
<organism evidence="3 4">
    <name type="scientific">Robbsia andropogonis</name>
    <dbReference type="NCBI Taxonomy" id="28092"/>
    <lineage>
        <taxon>Bacteria</taxon>
        <taxon>Pseudomonadati</taxon>
        <taxon>Pseudomonadota</taxon>
        <taxon>Betaproteobacteria</taxon>
        <taxon>Burkholderiales</taxon>
        <taxon>Burkholderiaceae</taxon>
        <taxon>Robbsia</taxon>
    </lineage>
</organism>
<dbReference type="Pfam" id="PF02625">
    <property type="entry name" value="XdhC_CoxI"/>
    <property type="match status" value="1"/>
</dbReference>
<evidence type="ECO:0000313" key="3">
    <source>
        <dbReference type="EMBL" id="KKB61599.1"/>
    </source>
</evidence>
<dbReference type="Pfam" id="PF13478">
    <property type="entry name" value="XdhC_C"/>
    <property type="match status" value="1"/>
</dbReference>
<dbReference type="InterPro" id="IPR052698">
    <property type="entry name" value="MoCofactor_Util/Proc"/>
</dbReference>
<dbReference type="EMBL" id="LAQU01000037">
    <property type="protein sequence ID" value="KKB61599.1"/>
    <property type="molecule type" value="Genomic_DNA"/>
</dbReference>
<dbReference type="PANTHER" id="PTHR30388">
    <property type="entry name" value="ALDEHYDE OXIDOREDUCTASE MOLYBDENUM COFACTOR ASSEMBLY PROTEIN"/>
    <property type="match status" value="1"/>
</dbReference>
<dbReference type="InterPro" id="IPR014308">
    <property type="entry name" value="Xanthine_DH_XdhC"/>
</dbReference>
<proteinExistence type="predicted"/>
<evidence type="ECO:0008006" key="5">
    <source>
        <dbReference type="Google" id="ProtNLM"/>
    </source>
</evidence>
<evidence type="ECO:0000313" key="4">
    <source>
        <dbReference type="Proteomes" id="UP000033618"/>
    </source>
</evidence>
<dbReference type="OrthoDB" id="61481at2"/>
<dbReference type="Proteomes" id="UP000033618">
    <property type="component" value="Unassembled WGS sequence"/>
</dbReference>
<keyword evidence="4" id="KW-1185">Reference proteome</keyword>
<evidence type="ECO:0000259" key="2">
    <source>
        <dbReference type="Pfam" id="PF13478"/>
    </source>
</evidence>
<evidence type="ECO:0000259" key="1">
    <source>
        <dbReference type="Pfam" id="PF02625"/>
    </source>
</evidence>